<evidence type="ECO:0000256" key="2">
    <source>
        <dbReference type="ARBA" id="ARBA00004496"/>
    </source>
</evidence>
<keyword evidence="5" id="KW-0539">Nucleus</keyword>
<accession>A0A2N3NCW6</accession>
<dbReference type="CDD" id="cd06257">
    <property type="entry name" value="DnaJ"/>
    <property type="match status" value="1"/>
</dbReference>
<evidence type="ECO:0000313" key="8">
    <source>
        <dbReference type="EMBL" id="PKS10202.1"/>
    </source>
</evidence>
<dbReference type="OrthoDB" id="376357at2759"/>
<name>A0A2N3NCW6_9PEZI</name>
<feature type="compositionally biased region" description="Basic and acidic residues" evidence="6">
    <location>
        <begin position="118"/>
        <end position="163"/>
    </location>
</feature>
<dbReference type="SMART" id="SM00271">
    <property type="entry name" value="DnaJ"/>
    <property type="match status" value="1"/>
</dbReference>
<dbReference type="PANTHER" id="PTHR44313">
    <property type="entry name" value="DNAJ HOMOLOG SUBFAMILY C MEMBER 17"/>
    <property type="match status" value="1"/>
</dbReference>
<evidence type="ECO:0000256" key="3">
    <source>
        <dbReference type="ARBA" id="ARBA00022490"/>
    </source>
</evidence>
<dbReference type="Pfam" id="PF00226">
    <property type="entry name" value="DnaJ"/>
    <property type="match status" value="1"/>
</dbReference>
<evidence type="ECO:0000256" key="5">
    <source>
        <dbReference type="ARBA" id="ARBA00023242"/>
    </source>
</evidence>
<gene>
    <name evidence="8" type="ORF">jhhlp_001952</name>
</gene>
<sequence length="251" mass="29272">MSEQRNINDLLALAKDYATKELDLYDLLGVPSDASDKDIHRGWRRQNLQHHPDKTRDAFDPVIYERIGHAKDILMEPAVRQAYDSARGAAARKKAERDRMDREKRRYIDELEAAEKMARVKKEEEAEKLRELDRERERLRQEGIERREREDREYKERVEKEKLGPSLDEQEAEILAKMAAKAQRRAEKAQRKADKVAKGGDKATPKVASYYYSTDPSLSYEEKVAGVMAKLRARQKERDERKQAQADVAMT</sequence>
<dbReference type="Gene3D" id="1.10.287.110">
    <property type="entry name" value="DnaJ domain"/>
    <property type="match status" value="1"/>
</dbReference>
<evidence type="ECO:0000259" key="7">
    <source>
        <dbReference type="PROSITE" id="PS50076"/>
    </source>
</evidence>
<comment type="subcellular location">
    <subcellularLocation>
        <location evidence="2">Cytoplasm</location>
    </subcellularLocation>
    <subcellularLocation>
        <location evidence="1">Nucleus</location>
    </subcellularLocation>
</comment>
<feature type="domain" description="J" evidence="7">
    <location>
        <begin position="23"/>
        <end position="87"/>
    </location>
</feature>
<evidence type="ECO:0000256" key="1">
    <source>
        <dbReference type="ARBA" id="ARBA00004123"/>
    </source>
</evidence>
<organism evidence="8 9">
    <name type="scientific">Lomentospora prolificans</name>
    <dbReference type="NCBI Taxonomy" id="41688"/>
    <lineage>
        <taxon>Eukaryota</taxon>
        <taxon>Fungi</taxon>
        <taxon>Dikarya</taxon>
        <taxon>Ascomycota</taxon>
        <taxon>Pezizomycotina</taxon>
        <taxon>Sordariomycetes</taxon>
        <taxon>Hypocreomycetidae</taxon>
        <taxon>Microascales</taxon>
        <taxon>Microascaceae</taxon>
        <taxon>Lomentospora</taxon>
    </lineage>
</organism>
<dbReference type="GO" id="GO:0005737">
    <property type="term" value="C:cytoplasm"/>
    <property type="evidence" value="ECO:0007669"/>
    <property type="project" value="UniProtKB-SubCell"/>
</dbReference>
<reference evidence="8 9" key="1">
    <citation type="journal article" date="2017" name="G3 (Bethesda)">
        <title>First Draft Genome Sequence of the Pathogenic Fungus Lomentospora prolificans (Formerly Scedosporium prolificans).</title>
        <authorList>
            <person name="Luo R."/>
            <person name="Zimin A."/>
            <person name="Workman R."/>
            <person name="Fan Y."/>
            <person name="Pertea G."/>
            <person name="Grossman N."/>
            <person name="Wear M.P."/>
            <person name="Jia B."/>
            <person name="Miller H."/>
            <person name="Casadevall A."/>
            <person name="Timp W."/>
            <person name="Zhang S.X."/>
            <person name="Salzberg S.L."/>
        </authorList>
    </citation>
    <scope>NUCLEOTIDE SEQUENCE [LARGE SCALE GENOMIC DNA]</scope>
    <source>
        <strain evidence="8 9">JHH-5317</strain>
    </source>
</reference>
<keyword evidence="3" id="KW-0963">Cytoplasm</keyword>
<dbReference type="STRING" id="41688.A0A2N3NCW6"/>
<dbReference type="GO" id="GO:0000390">
    <property type="term" value="P:spliceosomal complex disassembly"/>
    <property type="evidence" value="ECO:0007669"/>
    <property type="project" value="TreeGrafter"/>
</dbReference>
<keyword evidence="9" id="KW-1185">Reference proteome</keyword>
<proteinExistence type="predicted"/>
<dbReference type="AlphaFoldDB" id="A0A2N3NCW6"/>
<dbReference type="SUPFAM" id="SSF46565">
    <property type="entry name" value="Chaperone J-domain"/>
    <property type="match status" value="1"/>
</dbReference>
<feature type="compositionally biased region" description="Basic and acidic residues" evidence="6">
    <location>
        <begin position="184"/>
        <end position="204"/>
    </location>
</feature>
<dbReference type="InterPro" id="IPR036869">
    <property type="entry name" value="J_dom_sf"/>
</dbReference>
<dbReference type="PROSITE" id="PS50076">
    <property type="entry name" value="DNAJ_2"/>
    <property type="match status" value="1"/>
</dbReference>
<protein>
    <recommendedName>
        <fullName evidence="7">J domain-containing protein</fullName>
    </recommendedName>
</protein>
<comment type="caution">
    <text evidence="8">The sequence shown here is derived from an EMBL/GenBank/DDBJ whole genome shotgun (WGS) entry which is preliminary data.</text>
</comment>
<dbReference type="VEuPathDB" id="FungiDB:jhhlp_001952"/>
<keyword evidence="4" id="KW-0143">Chaperone</keyword>
<dbReference type="Proteomes" id="UP000233524">
    <property type="component" value="Unassembled WGS sequence"/>
</dbReference>
<evidence type="ECO:0000256" key="6">
    <source>
        <dbReference type="SAM" id="MobiDB-lite"/>
    </source>
</evidence>
<feature type="region of interest" description="Disordered" evidence="6">
    <location>
        <begin position="178"/>
        <end position="207"/>
    </location>
</feature>
<feature type="region of interest" description="Disordered" evidence="6">
    <location>
        <begin position="118"/>
        <end position="166"/>
    </location>
</feature>
<dbReference type="InParanoid" id="A0A2N3NCW6"/>
<dbReference type="GO" id="GO:0005681">
    <property type="term" value="C:spliceosomal complex"/>
    <property type="evidence" value="ECO:0007669"/>
    <property type="project" value="TreeGrafter"/>
</dbReference>
<dbReference type="PANTHER" id="PTHR44313:SF1">
    <property type="entry name" value="DNAJ HOMOLOG SUBFAMILY C MEMBER 17"/>
    <property type="match status" value="1"/>
</dbReference>
<dbReference type="InterPro" id="IPR001623">
    <property type="entry name" value="DnaJ_domain"/>
</dbReference>
<evidence type="ECO:0000313" key="9">
    <source>
        <dbReference type="Proteomes" id="UP000233524"/>
    </source>
</evidence>
<evidence type="ECO:0000256" key="4">
    <source>
        <dbReference type="ARBA" id="ARBA00023186"/>
    </source>
</evidence>
<dbReference type="EMBL" id="NLAX01000008">
    <property type="protein sequence ID" value="PKS10202.1"/>
    <property type="molecule type" value="Genomic_DNA"/>
</dbReference>
<dbReference type="InterPro" id="IPR052094">
    <property type="entry name" value="Pre-mRNA-splicing_ERAD"/>
</dbReference>